<accession>A0A498NWJ2</accession>
<dbReference type="STRING" id="84645.A0A498NWJ2"/>
<dbReference type="InterPro" id="IPR042566">
    <property type="entry name" value="L1_C"/>
</dbReference>
<dbReference type="AlphaFoldDB" id="A0A498NWJ2"/>
<keyword evidence="2" id="KW-1185">Reference proteome</keyword>
<reference evidence="1 2" key="1">
    <citation type="submission" date="2018-03" db="EMBL/GenBank/DDBJ databases">
        <title>Draft genome sequence of Rohu Carp (Labeo rohita).</title>
        <authorList>
            <person name="Das P."/>
            <person name="Kushwaha B."/>
            <person name="Joshi C.G."/>
            <person name="Kumar D."/>
            <person name="Nagpure N.S."/>
            <person name="Sahoo L."/>
            <person name="Das S.P."/>
            <person name="Bit A."/>
            <person name="Patnaik S."/>
            <person name="Meher P.K."/>
            <person name="Jayasankar P."/>
            <person name="Koringa P.G."/>
            <person name="Patel N.V."/>
            <person name="Hinsu A.T."/>
            <person name="Kumar R."/>
            <person name="Pandey M."/>
            <person name="Agarwal S."/>
            <person name="Srivastava S."/>
            <person name="Singh M."/>
            <person name="Iquebal M.A."/>
            <person name="Jaiswal S."/>
            <person name="Angadi U.B."/>
            <person name="Kumar N."/>
            <person name="Raza M."/>
            <person name="Shah T.M."/>
            <person name="Rai A."/>
            <person name="Jena J.K."/>
        </authorList>
    </citation>
    <scope>NUCLEOTIDE SEQUENCE [LARGE SCALE GENOMIC DNA]</scope>
    <source>
        <strain evidence="1">DASCIFA01</strain>
        <tissue evidence="1">Testis</tissue>
    </source>
</reference>
<protein>
    <submittedName>
        <fullName evidence="1">LINE-1 type transposase domain-containing 1</fullName>
    </submittedName>
</protein>
<evidence type="ECO:0000313" key="1">
    <source>
        <dbReference type="EMBL" id="RXN36128.1"/>
    </source>
</evidence>
<dbReference type="PANTHER" id="PTHR11505">
    <property type="entry name" value="L1 TRANSPOSABLE ELEMENT-RELATED"/>
    <property type="match status" value="1"/>
</dbReference>
<comment type="caution">
    <text evidence="1">The sequence shown here is derived from an EMBL/GenBank/DDBJ whole genome shotgun (WGS) entry which is preliminary data.</text>
</comment>
<dbReference type="Gene3D" id="3.30.250.20">
    <property type="entry name" value="L1 transposable element, C-terminal domain"/>
    <property type="match status" value="1"/>
</dbReference>
<dbReference type="InterPro" id="IPR004244">
    <property type="entry name" value="Transposase_22"/>
</dbReference>
<dbReference type="Gene3D" id="3.30.70.1820">
    <property type="entry name" value="L1 transposable element, RRM domain"/>
    <property type="match status" value="1"/>
</dbReference>
<dbReference type="EMBL" id="QBIY01009121">
    <property type="protein sequence ID" value="RXN36128.1"/>
    <property type="molecule type" value="Genomic_DNA"/>
</dbReference>
<gene>
    <name evidence="1" type="ORF">ROHU_003217</name>
</gene>
<evidence type="ECO:0000313" key="2">
    <source>
        <dbReference type="Proteomes" id="UP000290572"/>
    </source>
</evidence>
<sequence length="149" mass="16991">MVGLLEKAEGSDACAFVEDWLPKVLTDCFSTTPIIERAHRVGQINVNCPRPIVKKYLNYKDREKTLRAARKLKELRYRDQQVKPVPGPVSGHKSTPALLRWSKSPAEIHGHQVRILCPAHLILTHADKRRIFKTVSEVEEFIRGLKTTT</sequence>
<organism evidence="1 2">
    <name type="scientific">Labeo rohita</name>
    <name type="common">Indian major carp</name>
    <name type="synonym">Cyprinus rohita</name>
    <dbReference type="NCBI Taxonomy" id="84645"/>
    <lineage>
        <taxon>Eukaryota</taxon>
        <taxon>Metazoa</taxon>
        <taxon>Chordata</taxon>
        <taxon>Craniata</taxon>
        <taxon>Vertebrata</taxon>
        <taxon>Euteleostomi</taxon>
        <taxon>Actinopterygii</taxon>
        <taxon>Neopterygii</taxon>
        <taxon>Teleostei</taxon>
        <taxon>Ostariophysi</taxon>
        <taxon>Cypriniformes</taxon>
        <taxon>Cyprinidae</taxon>
        <taxon>Labeoninae</taxon>
        <taxon>Labeonini</taxon>
        <taxon>Labeo</taxon>
    </lineage>
</organism>
<dbReference type="Proteomes" id="UP000290572">
    <property type="component" value="Unassembled WGS sequence"/>
</dbReference>
<name>A0A498NWJ2_LABRO</name>
<proteinExistence type="predicted"/>